<feature type="non-terminal residue" evidence="1">
    <location>
        <position position="1"/>
    </location>
</feature>
<evidence type="ECO:0000313" key="2">
    <source>
        <dbReference type="Proteomes" id="UP000601435"/>
    </source>
</evidence>
<gene>
    <name evidence="1" type="ORF">SNEC2469_LOCUS21717</name>
</gene>
<dbReference type="OrthoDB" id="419294at2759"/>
<accession>A0A812XKE7</accession>
<organism evidence="1 2">
    <name type="scientific">Symbiodinium necroappetens</name>
    <dbReference type="NCBI Taxonomy" id="1628268"/>
    <lineage>
        <taxon>Eukaryota</taxon>
        <taxon>Sar</taxon>
        <taxon>Alveolata</taxon>
        <taxon>Dinophyceae</taxon>
        <taxon>Suessiales</taxon>
        <taxon>Symbiodiniaceae</taxon>
        <taxon>Symbiodinium</taxon>
    </lineage>
</organism>
<proteinExistence type="predicted"/>
<dbReference type="Proteomes" id="UP000601435">
    <property type="component" value="Unassembled WGS sequence"/>
</dbReference>
<keyword evidence="2" id="KW-1185">Reference proteome</keyword>
<name>A0A812XKE7_9DINO</name>
<sequence>RAGAHADPDRSASSDGILSDEEKARLQLLVFTSGAPSTMANHIRRFEKFERWAQRVGIDFYPLSDDKILKGKPLKEANPFEIPLVIAMEKFVCSDIHPKPARIFMWWVLCMIFASLRFDDAIHVKPHELEFPLVERDFWIPELDSKSSWRPTCPEYARSLQWLHHLVFVAGKGDEVAQPILSNITNLSWHSARVTMLDQAVHFDRSAQEIGVQANWKNPGPLVLKYTRSRSSLPAKMIKELVQEISREFTPECAQEDDEIDDHEDRDVTLTEFFVKAPEKGSSGAAQSLLKPPAPAIMVDRTVYPDKDKVPELALRQIFGRQKLPEPLCLLMADKGMLLVERMAMLGDSIASVKATLKAIVGDDSKFGPDGPAQELSLTLLTAVWKSASVLQEHISARRAKMEEDPSKIPEIPGEDHAEFREIFVNQHPDVILTYMREPHRKFVERIHRDYLVHGAVAFYEVAEMRTRAGRIVQTTGFSKASDDLLRVVQSDNKVSIASDSDVMDRLHAFFIALEYLNICDFTIEAGPLKYLSELEEWRHDNRGLAVLLAADSLIRKKVYKLNNDKRKDFPSFSMALKEENKEKDKPTKPAIKLTEKVALAVVPSTTARWDADLVINAATSISAFSAGVITLGTTTTEQLPKARGNLVWLPRRLCCTDRQAILWIRLRRQLLRRMTLPFGSRWLLNLARLLRGSAGRRCLGTPISSKILDPGLLVLPPIDVTPSALVLEPIDLLDATIFDFLLLLCSSQAAQWQLTLANELLFRSLELFVAVVQAGGDATLENPRSSLMWQVPQVQQLKLKLHLYNVDLDQCQFGSIFRKPTRFLVSDARLLTLARTCDGGHTHVPLKGRVRSASNEVVFLTKVAQEYPTQLCHQFAEVTHSIVFGIFPQFQPSFELVAPKSDRKRRLGDEVVWKGHRQEQAARLACSSGYQLKRGAAKPLLDVECEPGVAIQWALHTAHPFTVRPVLPNDILSNIKTIVSEPDDLQKRRCACLAFWQHRARELLPDTDRELRRIPDPALRRLLRGVPDYVDLQLGSCTHVKLYEEFSKAIGSPDPLLLEGIRDGFPIVGDIQRSGRWPPFAKPQQTVPVQEALNRAWEFRSKIFRRCNAVPVSDNLRSLWKATMEDVLEGSTVGPFGSEDEVSEFLGCSDWIPTQRFEVVQKNKVRGCDSATSNLINRTAVIAEKLQLVSTDLNVAVLRELRTRGGDRALAGWVLDERKAYRQLPIRPDHRKFSVICLKDPEDGIPKYFVMIGHSFGLVAAVYNYNRRSAFINDVLVKIFEMVAFNFYDDKYGFETAITAPSAKLAAETVHFILGALFDEKKLQLSVAPVILGVTFNLERLVLEIKEQRKQEILDTIDSVLEQHMKDLHGDRMDLNPAIVRALKYWRRLIQFGPPREISLRSEKPSDVVIFTDGFTPDQRKHEVGPDRIGAVMFDRRAQAPKQLAEVIPRVISEKWIPRKTQIVPIEMIAPILAIETFRDHLRNK</sequence>
<protein>
    <submittedName>
        <fullName evidence="1">Uncharacterized protein</fullName>
    </submittedName>
</protein>
<evidence type="ECO:0000313" key="1">
    <source>
        <dbReference type="EMBL" id="CAE7749104.1"/>
    </source>
</evidence>
<feature type="non-terminal residue" evidence="1">
    <location>
        <position position="1486"/>
    </location>
</feature>
<reference evidence="1" key="1">
    <citation type="submission" date="2021-02" db="EMBL/GenBank/DDBJ databases">
        <authorList>
            <person name="Dougan E. K."/>
            <person name="Rhodes N."/>
            <person name="Thang M."/>
            <person name="Chan C."/>
        </authorList>
    </citation>
    <scope>NUCLEOTIDE SEQUENCE</scope>
</reference>
<comment type="caution">
    <text evidence="1">The sequence shown here is derived from an EMBL/GenBank/DDBJ whole genome shotgun (WGS) entry which is preliminary data.</text>
</comment>
<dbReference type="EMBL" id="CAJNJA010038604">
    <property type="protein sequence ID" value="CAE7749104.1"/>
    <property type="molecule type" value="Genomic_DNA"/>
</dbReference>